<comment type="similarity">
    <text evidence="8">Belongs to the tRNA(Ile)-lysidine synthase family.</text>
</comment>
<comment type="function">
    <text evidence="8">Ligates lysine onto the cytidine present at position 34 of the AUA codon-specific tRNA(Ile) that contains the anticodon CAU, in an ATP-dependent manner. Cytidine is converted to lysidine, thus changing the amino acid specificity of the tRNA from methionine to isoleucine.</text>
</comment>
<reference evidence="10 11" key="1">
    <citation type="submission" date="2016-03" db="EMBL/GenBank/DDBJ databases">
        <title>Comparative genomics of human isolates of Fusobacterium necrophorum.</title>
        <authorList>
            <person name="Jensen A."/>
            <person name="Bank S."/>
            <person name="Andersen P.S."/>
            <person name="Kristensen L.H."/>
            <person name="Prag J."/>
        </authorList>
    </citation>
    <scope>NUCLEOTIDE SEQUENCE [LARGE SCALE GENOMIC DNA]</scope>
    <source>
        <strain evidence="10 11">LS_1264</strain>
    </source>
</reference>
<evidence type="ECO:0000256" key="4">
    <source>
        <dbReference type="ARBA" id="ARBA00022694"/>
    </source>
</evidence>
<keyword evidence="4 8" id="KW-0819">tRNA processing</keyword>
<dbReference type="SUPFAM" id="SSF56037">
    <property type="entry name" value="PheT/TilS domain"/>
    <property type="match status" value="1"/>
</dbReference>
<evidence type="ECO:0000256" key="5">
    <source>
        <dbReference type="ARBA" id="ARBA00022741"/>
    </source>
</evidence>
<dbReference type="GO" id="GO:0032267">
    <property type="term" value="F:tRNA(Ile)-lysidine synthase activity"/>
    <property type="evidence" value="ECO:0007669"/>
    <property type="project" value="UniProtKB-EC"/>
</dbReference>
<dbReference type="Gene3D" id="3.40.50.620">
    <property type="entry name" value="HUPs"/>
    <property type="match status" value="1"/>
</dbReference>
<evidence type="ECO:0000256" key="8">
    <source>
        <dbReference type="HAMAP-Rule" id="MF_01161"/>
    </source>
</evidence>
<dbReference type="SMART" id="SM00977">
    <property type="entry name" value="TilS_C"/>
    <property type="match status" value="1"/>
</dbReference>
<comment type="domain">
    <text evidence="8">The N-terminal region contains the highly conserved SGGXDS motif, predicted to be a P-loop motif involved in ATP binding.</text>
</comment>
<dbReference type="GO" id="GO:0005524">
    <property type="term" value="F:ATP binding"/>
    <property type="evidence" value="ECO:0007669"/>
    <property type="project" value="UniProtKB-UniRule"/>
</dbReference>
<dbReference type="HAMAP" id="MF_01161">
    <property type="entry name" value="tRNA_Ile_lys_synt"/>
    <property type="match status" value="1"/>
</dbReference>
<organism evidence="10 11">
    <name type="scientific">Fusobacterium necrophorum subsp. funduliforme</name>
    <dbReference type="NCBI Taxonomy" id="143387"/>
    <lineage>
        <taxon>Bacteria</taxon>
        <taxon>Fusobacteriati</taxon>
        <taxon>Fusobacteriota</taxon>
        <taxon>Fusobacteriia</taxon>
        <taxon>Fusobacteriales</taxon>
        <taxon>Fusobacteriaceae</taxon>
        <taxon>Fusobacterium</taxon>
    </lineage>
</organism>
<dbReference type="Pfam" id="PF11734">
    <property type="entry name" value="TilS_C"/>
    <property type="match status" value="1"/>
</dbReference>
<keyword evidence="2 8" id="KW-0963">Cytoplasm</keyword>
<dbReference type="eggNOG" id="COG0037">
    <property type="taxonomic scope" value="Bacteria"/>
</dbReference>
<gene>
    <name evidence="8" type="primary">tilS</name>
    <name evidence="10" type="ORF">A2J07_04715</name>
</gene>
<name>A0A161QUV5_9FUSO</name>
<dbReference type="EC" id="6.3.4.19" evidence="8"/>
<dbReference type="NCBIfam" id="TIGR02432">
    <property type="entry name" value="lysidine_TilS_N"/>
    <property type="match status" value="1"/>
</dbReference>
<keyword evidence="6 8" id="KW-0067">ATP-binding</keyword>
<evidence type="ECO:0000256" key="7">
    <source>
        <dbReference type="ARBA" id="ARBA00048539"/>
    </source>
</evidence>
<protein>
    <recommendedName>
        <fullName evidence="8">tRNA(Ile)-lysidine synthase</fullName>
        <ecNumber evidence="8">6.3.4.19</ecNumber>
    </recommendedName>
    <alternativeName>
        <fullName evidence="8">tRNA(Ile)-2-lysyl-cytidine synthase</fullName>
    </alternativeName>
    <alternativeName>
        <fullName evidence="8">tRNA(Ile)-lysidine synthetase</fullName>
    </alternativeName>
</protein>
<evidence type="ECO:0000313" key="11">
    <source>
        <dbReference type="Proteomes" id="UP000075816"/>
    </source>
</evidence>
<sequence>MQEFQKFLEGQKKYQYIQEGDRILVAFSGGPDSVFLVEMLLKLQEQLSFQMLLLHLHHMIRQEAAEEDYLFCLDYAKKKNLEIIARKMDVPSYAKKEGQSLEEAGRILRYQFFYQIQKQRVYHKIATAHHLDDHLETFFFRLLRGSSMEGLAGISRKQADKIRPLRDFEKAEILSYLERHQIAYCKDKTNEETEYSRNRIRLELLPQLKSYNPKWKEKVASFMEELEERKEEEEGIDWKAYWKEGFISVTKLQKEKPYFRKKILYKYLLSKQIPINRKQIHQIFTLLEKGGSLSYDLKNFWKFKKEYDRIWVESLQKEEGNSLEETKNINIPGEVYFQNYRIQISVWKEEEKEQKGEFLWNWDGVSSLKVRSFQEGDRIQLYGMKTPKKVKEIFINEKIPKEQRKRVPILLYQEEIIALGNFKRANMEQKETKKKICIKIEEVRH</sequence>
<dbReference type="Pfam" id="PF01171">
    <property type="entry name" value="ATP_bind_3"/>
    <property type="match status" value="1"/>
</dbReference>
<evidence type="ECO:0000256" key="3">
    <source>
        <dbReference type="ARBA" id="ARBA00022598"/>
    </source>
</evidence>
<dbReference type="Proteomes" id="UP000075816">
    <property type="component" value="Unassembled WGS sequence"/>
</dbReference>
<dbReference type="AlphaFoldDB" id="A0A161QUV5"/>
<feature type="binding site" evidence="8">
    <location>
        <begin position="28"/>
        <end position="33"/>
    </location>
    <ligand>
        <name>ATP</name>
        <dbReference type="ChEBI" id="CHEBI:30616"/>
    </ligand>
</feature>
<dbReference type="PANTHER" id="PTHR43033">
    <property type="entry name" value="TRNA(ILE)-LYSIDINE SYNTHASE-RELATED"/>
    <property type="match status" value="1"/>
</dbReference>
<dbReference type="InterPro" id="IPR011063">
    <property type="entry name" value="TilS/TtcA_N"/>
</dbReference>
<dbReference type="CDD" id="cd01992">
    <property type="entry name" value="TilS_N"/>
    <property type="match status" value="1"/>
</dbReference>
<dbReference type="GO" id="GO:0005737">
    <property type="term" value="C:cytoplasm"/>
    <property type="evidence" value="ECO:0007669"/>
    <property type="project" value="UniProtKB-SubCell"/>
</dbReference>
<keyword evidence="5 8" id="KW-0547">Nucleotide-binding</keyword>
<dbReference type="InterPro" id="IPR012795">
    <property type="entry name" value="tRNA_Ile_lys_synt_N"/>
</dbReference>
<accession>A0A161QUV5</accession>
<comment type="catalytic activity">
    <reaction evidence="7 8">
        <text>cytidine(34) in tRNA(Ile2) + L-lysine + ATP = lysidine(34) in tRNA(Ile2) + AMP + diphosphate + H(+)</text>
        <dbReference type="Rhea" id="RHEA:43744"/>
        <dbReference type="Rhea" id="RHEA-COMP:10625"/>
        <dbReference type="Rhea" id="RHEA-COMP:10670"/>
        <dbReference type="ChEBI" id="CHEBI:15378"/>
        <dbReference type="ChEBI" id="CHEBI:30616"/>
        <dbReference type="ChEBI" id="CHEBI:32551"/>
        <dbReference type="ChEBI" id="CHEBI:33019"/>
        <dbReference type="ChEBI" id="CHEBI:82748"/>
        <dbReference type="ChEBI" id="CHEBI:83665"/>
        <dbReference type="ChEBI" id="CHEBI:456215"/>
        <dbReference type="EC" id="6.3.4.19"/>
    </reaction>
</comment>
<proteinExistence type="inferred from homology"/>
<evidence type="ECO:0000256" key="1">
    <source>
        <dbReference type="ARBA" id="ARBA00004496"/>
    </source>
</evidence>
<dbReference type="SUPFAM" id="SSF52402">
    <property type="entry name" value="Adenine nucleotide alpha hydrolases-like"/>
    <property type="match status" value="1"/>
</dbReference>
<dbReference type="InterPro" id="IPR012796">
    <property type="entry name" value="Lysidine-tRNA-synth_C"/>
</dbReference>
<evidence type="ECO:0000313" key="10">
    <source>
        <dbReference type="EMBL" id="KYL04612.1"/>
    </source>
</evidence>
<keyword evidence="3 8" id="KW-0436">Ligase</keyword>
<dbReference type="GO" id="GO:0006400">
    <property type="term" value="P:tRNA modification"/>
    <property type="evidence" value="ECO:0007669"/>
    <property type="project" value="UniProtKB-UniRule"/>
</dbReference>
<feature type="domain" description="Lysidine-tRNA(Ile) synthetase C-terminal" evidence="9">
    <location>
        <begin position="368"/>
        <end position="438"/>
    </location>
</feature>
<dbReference type="InterPro" id="IPR012094">
    <property type="entry name" value="tRNA_Ile_lys_synt"/>
</dbReference>
<dbReference type="RefSeq" id="WP_005957179.1">
    <property type="nucleotide sequence ID" value="NZ_CAXOUM010000022.1"/>
</dbReference>
<evidence type="ECO:0000259" key="9">
    <source>
        <dbReference type="SMART" id="SM00977"/>
    </source>
</evidence>
<evidence type="ECO:0000256" key="6">
    <source>
        <dbReference type="ARBA" id="ARBA00022840"/>
    </source>
</evidence>
<comment type="subcellular location">
    <subcellularLocation>
        <location evidence="1 8">Cytoplasm</location>
    </subcellularLocation>
</comment>
<dbReference type="KEGG" id="fnf:BSQ88_03080"/>
<dbReference type="InterPro" id="IPR014729">
    <property type="entry name" value="Rossmann-like_a/b/a_fold"/>
</dbReference>
<evidence type="ECO:0000256" key="2">
    <source>
        <dbReference type="ARBA" id="ARBA00022490"/>
    </source>
</evidence>
<dbReference type="NCBIfam" id="TIGR02433">
    <property type="entry name" value="lysidine_TilS_C"/>
    <property type="match status" value="1"/>
</dbReference>
<dbReference type="EMBL" id="LVEA01000031">
    <property type="protein sequence ID" value="KYL04612.1"/>
    <property type="molecule type" value="Genomic_DNA"/>
</dbReference>
<dbReference type="PANTHER" id="PTHR43033:SF1">
    <property type="entry name" value="TRNA(ILE)-LYSIDINE SYNTHASE-RELATED"/>
    <property type="match status" value="1"/>
</dbReference>
<comment type="caution">
    <text evidence="10">The sequence shown here is derived from an EMBL/GenBank/DDBJ whole genome shotgun (WGS) entry which is preliminary data.</text>
</comment>